<dbReference type="Gene3D" id="3.30.420.10">
    <property type="entry name" value="Ribonuclease H-like superfamily/Ribonuclease H"/>
    <property type="match status" value="1"/>
</dbReference>
<dbReference type="InterPro" id="IPR036397">
    <property type="entry name" value="RNaseH_sf"/>
</dbReference>
<dbReference type="Proteomes" id="UP000292298">
    <property type="component" value="Unassembled WGS sequence"/>
</dbReference>
<sequence>MNVFAFDIETVPDVAGGRRLHGFNGLADGDAAEAMLAMRREETGSDFLRLPLHRVVVISVAALIGDRFTVFSLGEGGDDEARLIDRFFDGIERYVPRLVSWNGSGFDLPVLHYRGLIHGLSAPRYWETGDEDRSFRFNNYQNRFHDRHTDLMDVLAGYSGRAVAPLDQVATLCGLPGKLGMSGADVRHQIDAGHFDAVRDYCEHDVLNTYLLWQRFRLLRGELDASGHAAECDRVRDALAEAGKPHLDQFLNAWTG</sequence>
<gene>
    <name evidence="2" type="ORF">EV698_0825</name>
</gene>
<dbReference type="GO" id="GO:0003676">
    <property type="term" value="F:nucleic acid binding"/>
    <property type="evidence" value="ECO:0007669"/>
    <property type="project" value="InterPro"/>
</dbReference>
<comment type="caution">
    <text evidence="2">The sequence shown here is derived from an EMBL/GenBank/DDBJ whole genome shotgun (WGS) entry which is preliminary data.</text>
</comment>
<dbReference type="EMBL" id="SHLI01000001">
    <property type="protein sequence ID" value="RZU98574.1"/>
    <property type="molecule type" value="Genomic_DNA"/>
</dbReference>
<feature type="domain" description="Predicted 3'-5' exonuclease PolB-like" evidence="1">
    <location>
        <begin position="45"/>
        <end position="254"/>
    </location>
</feature>
<dbReference type="AlphaFoldDB" id="A0A4Q8CZZ2"/>
<dbReference type="CDD" id="cd05782">
    <property type="entry name" value="DNA_polB_like1_exo"/>
    <property type="match status" value="1"/>
</dbReference>
<proteinExistence type="predicted"/>
<evidence type="ECO:0000313" key="3">
    <source>
        <dbReference type="Proteomes" id="UP000292298"/>
    </source>
</evidence>
<dbReference type="RefSeq" id="WP_130502870.1">
    <property type="nucleotide sequence ID" value="NZ_SHLI01000001.1"/>
</dbReference>
<dbReference type="OrthoDB" id="13288at2"/>
<reference evidence="2 3" key="1">
    <citation type="submission" date="2019-02" db="EMBL/GenBank/DDBJ databases">
        <title>Genomic Encyclopedia of Type Strains, Phase IV (KMG-IV): sequencing the most valuable type-strain genomes for metagenomic binning, comparative biology and taxonomic classification.</title>
        <authorList>
            <person name="Goeker M."/>
        </authorList>
    </citation>
    <scope>NUCLEOTIDE SEQUENCE [LARGE SCALE GENOMIC DNA]</scope>
    <source>
        <strain evidence="2 3">DSM 21056</strain>
    </source>
</reference>
<keyword evidence="3" id="KW-1185">Reference proteome</keyword>
<organism evidence="2 3">
    <name type="scientific">Spiribacter vilamensis</name>
    <dbReference type="NCBI Taxonomy" id="531306"/>
    <lineage>
        <taxon>Bacteria</taxon>
        <taxon>Pseudomonadati</taxon>
        <taxon>Pseudomonadota</taxon>
        <taxon>Gammaproteobacteria</taxon>
        <taxon>Chromatiales</taxon>
        <taxon>Ectothiorhodospiraceae</taxon>
        <taxon>Spiribacter</taxon>
    </lineage>
</organism>
<protein>
    <recommendedName>
        <fullName evidence="1">Predicted 3'-5' exonuclease PolB-like domain-containing protein</fullName>
    </recommendedName>
</protein>
<dbReference type="Pfam" id="PF10108">
    <property type="entry name" value="DNA_pol_B_exo2"/>
    <property type="match status" value="1"/>
</dbReference>
<dbReference type="SUPFAM" id="SSF53098">
    <property type="entry name" value="Ribonuclease H-like"/>
    <property type="match status" value="1"/>
</dbReference>
<name>A0A4Q8CZZ2_9GAMM</name>
<accession>A0A4Q8CZZ2</accession>
<dbReference type="InterPro" id="IPR019288">
    <property type="entry name" value="3'-5'_exonuclease_PolB-like"/>
</dbReference>
<dbReference type="InterPro" id="IPR012337">
    <property type="entry name" value="RNaseH-like_sf"/>
</dbReference>
<evidence type="ECO:0000259" key="1">
    <source>
        <dbReference type="Pfam" id="PF10108"/>
    </source>
</evidence>
<evidence type="ECO:0000313" key="2">
    <source>
        <dbReference type="EMBL" id="RZU98574.1"/>
    </source>
</evidence>